<accession>A0A3N7EID1</accession>
<organism evidence="1 2">
    <name type="scientific">Populus trichocarpa</name>
    <name type="common">Western balsam poplar</name>
    <name type="synonym">Populus balsamifera subsp. trichocarpa</name>
    <dbReference type="NCBI Taxonomy" id="3694"/>
    <lineage>
        <taxon>Eukaryota</taxon>
        <taxon>Viridiplantae</taxon>
        <taxon>Streptophyta</taxon>
        <taxon>Embryophyta</taxon>
        <taxon>Tracheophyta</taxon>
        <taxon>Spermatophyta</taxon>
        <taxon>Magnoliopsida</taxon>
        <taxon>eudicotyledons</taxon>
        <taxon>Gunneridae</taxon>
        <taxon>Pentapetalae</taxon>
        <taxon>rosids</taxon>
        <taxon>fabids</taxon>
        <taxon>Malpighiales</taxon>
        <taxon>Salicaceae</taxon>
        <taxon>Saliceae</taxon>
        <taxon>Populus</taxon>
    </lineage>
</organism>
<proteinExistence type="predicted"/>
<evidence type="ECO:0000313" key="2">
    <source>
        <dbReference type="Proteomes" id="UP000006729"/>
    </source>
</evidence>
<dbReference type="AlphaFoldDB" id="A0A3N7EID1"/>
<gene>
    <name evidence="1" type="ORF">POPTR_001G122550</name>
</gene>
<reference evidence="1 2" key="1">
    <citation type="journal article" date="2006" name="Science">
        <title>The genome of black cottonwood, Populus trichocarpa (Torr. &amp; Gray).</title>
        <authorList>
            <person name="Tuskan G.A."/>
            <person name="Difazio S."/>
            <person name="Jansson S."/>
            <person name="Bohlmann J."/>
            <person name="Grigoriev I."/>
            <person name="Hellsten U."/>
            <person name="Putnam N."/>
            <person name="Ralph S."/>
            <person name="Rombauts S."/>
            <person name="Salamov A."/>
            <person name="Schein J."/>
            <person name="Sterck L."/>
            <person name="Aerts A."/>
            <person name="Bhalerao R.R."/>
            <person name="Bhalerao R.P."/>
            <person name="Blaudez D."/>
            <person name="Boerjan W."/>
            <person name="Brun A."/>
            <person name="Brunner A."/>
            <person name="Busov V."/>
            <person name="Campbell M."/>
            <person name="Carlson J."/>
            <person name="Chalot M."/>
            <person name="Chapman J."/>
            <person name="Chen G.L."/>
            <person name="Cooper D."/>
            <person name="Coutinho P.M."/>
            <person name="Couturier J."/>
            <person name="Covert S."/>
            <person name="Cronk Q."/>
            <person name="Cunningham R."/>
            <person name="Davis J."/>
            <person name="Degroeve S."/>
            <person name="Dejardin A."/>
            <person name="Depamphilis C."/>
            <person name="Detter J."/>
            <person name="Dirks B."/>
            <person name="Dubchak I."/>
            <person name="Duplessis S."/>
            <person name="Ehlting J."/>
            <person name="Ellis B."/>
            <person name="Gendler K."/>
            <person name="Goodstein D."/>
            <person name="Gribskov M."/>
            <person name="Grimwood J."/>
            <person name="Groover A."/>
            <person name="Gunter L."/>
            <person name="Hamberger B."/>
            <person name="Heinze B."/>
            <person name="Helariutta Y."/>
            <person name="Henrissat B."/>
            <person name="Holligan D."/>
            <person name="Holt R."/>
            <person name="Huang W."/>
            <person name="Islam-Faridi N."/>
            <person name="Jones S."/>
            <person name="Jones-Rhoades M."/>
            <person name="Jorgensen R."/>
            <person name="Joshi C."/>
            <person name="Kangasjarvi J."/>
            <person name="Karlsson J."/>
            <person name="Kelleher C."/>
            <person name="Kirkpatrick R."/>
            <person name="Kirst M."/>
            <person name="Kohler A."/>
            <person name="Kalluri U."/>
            <person name="Larimer F."/>
            <person name="Leebens-Mack J."/>
            <person name="Leple J.C."/>
            <person name="Locascio P."/>
            <person name="Lou Y."/>
            <person name="Lucas S."/>
            <person name="Martin F."/>
            <person name="Montanini B."/>
            <person name="Napoli C."/>
            <person name="Nelson D.R."/>
            <person name="Nelson C."/>
            <person name="Nieminen K."/>
            <person name="Nilsson O."/>
            <person name="Pereda V."/>
            <person name="Peter G."/>
            <person name="Philippe R."/>
            <person name="Pilate G."/>
            <person name="Poliakov A."/>
            <person name="Razumovskaya J."/>
            <person name="Richardson P."/>
            <person name="Rinaldi C."/>
            <person name="Ritland K."/>
            <person name="Rouze P."/>
            <person name="Ryaboy D."/>
            <person name="Schmutz J."/>
            <person name="Schrader J."/>
            <person name="Segerman B."/>
            <person name="Shin H."/>
            <person name="Siddiqui A."/>
            <person name="Sterky F."/>
            <person name="Terry A."/>
            <person name="Tsai C.J."/>
            <person name="Uberbacher E."/>
            <person name="Unneberg P."/>
            <person name="Vahala J."/>
            <person name="Wall K."/>
            <person name="Wessler S."/>
            <person name="Yang G."/>
            <person name="Yin T."/>
            <person name="Douglas C."/>
            <person name="Marra M."/>
            <person name="Sandberg G."/>
            <person name="Van de Peer Y."/>
            <person name="Rokhsar D."/>
        </authorList>
    </citation>
    <scope>NUCLEOTIDE SEQUENCE [LARGE SCALE GENOMIC DNA]</scope>
    <source>
        <strain evidence="2">cv. Nisqually</strain>
    </source>
</reference>
<dbReference type="EMBL" id="CM009290">
    <property type="protein sequence ID" value="RQO84780.1"/>
    <property type="molecule type" value="Genomic_DNA"/>
</dbReference>
<keyword evidence="2" id="KW-1185">Reference proteome</keyword>
<dbReference type="Proteomes" id="UP000006729">
    <property type="component" value="Chromosome 1"/>
</dbReference>
<protein>
    <submittedName>
        <fullName evidence="1">Uncharacterized protein</fullName>
    </submittedName>
</protein>
<sequence>MACMKNEHDMSGFIDTFSCLLLYSYKSYSLSGYMHALLKTTSMAMKKILEELYSIVKI</sequence>
<name>A0A3N7EID1_POPTR</name>
<dbReference type="InParanoid" id="A0A3N7EID1"/>
<evidence type="ECO:0000313" key="1">
    <source>
        <dbReference type="EMBL" id="RQO84780.1"/>
    </source>
</evidence>